<dbReference type="InterPro" id="IPR000679">
    <property type="entry name" value="Znf_GATA"/>
</dbReference>
<dbReference type="AlphaFoldDB" id="A0AAD7FS75"/>
<dbReference type="GO" id="GO:0005634">
    <property type="term" value="C:nucleus"/>
    <property type="evidence" value="ECO:0007669"/>
    <property type="project" value="UniProtKB-SubCell"/>
</dbReference>
<keyword evidence="4" id="KW-0862">Zinc</keyword>
<feature type="compositionally biased region" description="Basic and acidic residues" evidence="7">
    <location>
        <begin position="79"/>
        <end position="101"/>
    </location>
</feature>
<dbReference type="GO" id="GO:0000122">
    <property type="term" value="P:negative regulation of transcription by RNA polymerase II"/>
    <property type="evidence" value="ECO:0007669"/>
    <property type="project" value="TreeGrafter"/>
</dbReference>
<sequence>MKRGHGDLMPDYPPMSHHSVLFNSILDRENASRTASLALSLPPARPSVMSKTPTYWGGDRELASPPTFARDDYYPQYKTDLRLSSETSRHNPSRSSEDRYGRHSGPSTPGFDFSGLIPMYEERGSSDVGSREELIDISFTDRPMSKLAQYSTFQRNNRWPGWQPPSDVHIPTQTWNPSSSLSAGSSVPRQFHDYGVYSPDSPYSSSSSSSPSSSYFLPPSEAPSPPLSRRRTADQGAKKSCFHCHVTSTPLWRREPATQRTLCNACGLYLQQRNKLRPQELIDADIDDDTPQIPDEEYTGPKCSHCGTRQTSVWRRSKTGAQVCNACGVYQRLRGKQRPLSLRRNKIKPRTKHAR</sequence>
<feature type="domain" description="GATA-type" evidence="8">
    <location>
        <begin position="235"/>
        <end position="278"/>
    </location>
</feature>
<gene>
    <name evidence="9" type="ORF">B0H17DRAFT_1105846</name>
</gene>
<dbReference type="CDD" id="cd00202">
    <property type="entry name" value="ZnF_GATA"/>
    <property type="match status" value="2"/>
</dbReference>
<keyword evidence="2" id="KW-0479">Metal-binding</keyword>
<evidence type="ECO:0000256" key="6">
    <source>
        <dbReference type="PROSITE-ProRule" id="PRU00094"/>
    </source>
</evidence>
<name>A0AAD7FS75_MYCRO</name>
<feature type="region of interest" description="Disordered" evidence="7">
    <location>
        <begin position="199"/>
        <end position="232"/>
    </location>
</feature>
<dbReference type="Proteomes" id="UP001221757">
    <property type="component" value="Unassembled WGS sequence"/>
</dbReference>
<feature type="region of interest" description="Disordered" evidence="7">
    <location>
        <begin position="79"/>
        <end position="116"/>
    </location>
</feature>
<evidence type="ECO:0000259" key="8">
    <source>
        <dbReference type="PROSITE" id="PS50114"/>
    </source>
</evidence>
<protein>
    <recommendedName>
        <fullName evidence="8">GATA-type domain-containing protein</fullName>
    </recommendedName>
</protein>
<keyword evidence="5" id="KW-0539">Nucleus</keyword>
<dbReference type="SUPFAM" id="SSF57716">
    <property type="entry name" value="Glucocorticoid receptor-like (DNA-binding domain)"/>
    <property type="match status" value="2"/>
</dbReference>
<feature type="domain" description="GATA-type" evidence="8">
    <location>
        <begin position="297"/>
        <end position="350"/>
    </location>
</feature>
<dbReference type="EMBL" id="JARKIE010000433">
    <property type="protein sequence ID" value="KAJ7640186.1"/>
    <property type="molecule type" value="Genomic_DNA"/>
</dbReference>
<feature type="region of interest" description="Disordered" evidence="7">
    <location>
        <begin position="43"/>
        <end position="62"/>
    </location>
</feature>
<accession>A0AAD7FS75</accession>
<dbReference type="PROSITE" id="PS00344">
    <property type="entry name" value="GATA_ZN_FINGER_1"/>
    <property type="match status" value="1"/>
</dbReference>
<dbReference type="GO" id="GO:0000978">
    <property type="term" value="F:RNA polymerase II cis-regulatory region sequence-specific DNA binding"/>
    <property type="evidence" value="ECO:0007669"/>
    <property type="project" value="TreeGrafter"/>
</dbReference>
<organism evidence="9 10">
    <name type="scientific">Mycena rosella</name>
    <name type="common">Pink bonnet</name>
    <name type="synonym">Agaricus rosellus</name>
    <dbReference type="NCBI Taxonomy" id="1033263"/>
    <lineage>
        <taxon>Eukaryota</taxon>
        <taxon>Fungi</taxon>
        <taxon>Dikarya</taxon>
        <taxon>Basidiomycota</taxon>
        <taxon>Agaricomycotina</taxon>
        <taxon>Agaricomycetes</taxon>
        <taxon>Agaricomycetidae</taxon>
        <taxon>Agaricales</taxon>
        <taxon>Marasmiineae</taxon>
        <taxon>Mycenaceae</taxon>
        <taxon>Mycena</taxon>
    </lineage>
</organism>
<comment type="subcellular location">
    <subcellularLocation>
        <location evidence="1">Nucleus</location>
    </subcellularLocation>
</comment>
<keyword evidence="10" id="KW-1185">Reference proteome</keyword>
<dbReference type="PROSITE" id="PS50114">
    <property type="entry name" value="GATA_ZN_FINGER_2"/>
    <property type="match status" value="2"/>
</dbReference>
<dbReference type="Gene3D" id="3.30.50.10">
    <property type="entry name" value="Erythroid Transcription Factor GATA-1, subunit A"/>
    <property type="match status" value="2"/>
</dbReference>
<dbReference type="PANTHER" id="PTHR10071">
    <property type="entry name" value="TRANSCRIPTION FACTOR GATA FAMILY MEMBER"/>
    <property type="match status" value="1"/>
</dbReference>
<dbReference type="GO" id="GO:0008270">
    <property type="term" value="F:zinc ion binding"/>
    <property type="evidence" value="ECO:0007669"/>
    <property type="project" value="UniProtKB-KW"/>
</dbReference>
<feature type="compositionally biased region" description="Low complexity" evidence="7">
    <location>
        <begin position="199"/>
        <end position="219"/>
    </location>
</feature>
<evidence type="ECO:0000256" key="7">
    <source>
        <dbReference type="SAM" id="MobiDB-lite"/>
    </source>
</evidence>
<evidence type="ECO:0000313" key="10">
    <source>
        <dbReference type="Proteomes" id="UP001221757"/>
    </source>
</evidence>
<evidence type="ECO:0000256" key="1">
    <source>
        <dbReference type="ARBA" id="ARBA00004123"/>
    </source>
</evidence>
<comment type="caution">
    <text evidence="9">The sequence shown here is derived from an EMBL/GenBank/DDBJ whole genome shotgun (WGS) entry which is preliminary data.</text>
</comment>
<dbReference type="PANTHER" id="PTHR10071:SF281">
    <property type="entry name" value="BOX A-BINDING FACTOR-RELATED"/>
    <property type="match status" value="1"/>
</dbReference>
<dbReference type="Pfam" id="PF00320">
    <property type="entry name" value="GATA"/>
    <property type="match status" value="2"/>
</dbReference>
<evidence type="ECO:0000256" key="2">
    <source>
        <dbReference type="ARBA" id="ARBA00022723"/>
    </source>
</evidence>
<dbReference type="SMART" id="SM00401">
    <property type="entry name" value="ZnF_GATA"/>
    <property type="match status" value="2"/>
</dbReference>
<dbReference type="PRINTS" id="PR00619">
    <property type="entry name" value="GATAZNFINGER"/>
</dbReference>
<evidence type="ECO:0000256" key="4">
    <source>
        <dbReference type="ARBA" id="ARBA00022833"/>
    </source>
</evidence>
<reference evidence="9" key="1">
    <citation type="submission" date="2023-03" db="EMBL/GenBank/DDBJ databases">
        <title>Massive genome expansion in bonnet fungi (Mycena s.s.) driven by repeated elements and novel gene families across ecological guilds.</title>
        <authorList>
            <consortium name="Lawrence Berkeley National Laboratory"/>
            <person name="Harder C.B."/>
            <person name="Miyauchi S."/>
            <person name="Viragh M."/>
            <person name="Kuo A."/>
            <person name="Thoen E."/>
            <person name="Andreopoulos B."/>
            <person name="Lu D."/>
            <person name="Skrede I."/>
            <person name="Drula E."/>
            <person name="Henrissat B."/>
            <person name="Morin E."/>
            <person name="Kohler A."/>
            <person name="Barry K."/>
            <person name="LaButti K."/>
            <person name="Morin E."/>
            <person name="Salamov A."/>
            <person name="Lipzen A."/>
            <person name="Mereny Z."/>
            <person name="Hegedus B."/>
            <person name="Baldrian P."/>
            <person name="Stursova M."/>
            <person name="Weitz H."/>
            <person name="Taylor A."/>
            <person name="Grigoriev I.V."/>
            <person name="Nagy L.G."/>
            <person name="Martin F."/>
            <person name="Kauserud H."/>
        </authorList>
    </citation>
    <scope>NUCLEOTIDE SEQUENCE</scope>
    <source>
        <strain evidence="9">CBHHK067</strain>
    </source>
</reference>
<evidence type="ECO:0000256" key="3">
    <source>
        <dbReference type="ARBA" id="ARBA00022771"/>
    </source>
</evidence>
<feature type="region of interest" description="Disordered" evidence="7">
    <location>
        <begin position="161"/>
        <end position="186"/>
    </location>
</feature>
<proteinExistence type="predicted"/>
<dbReference type="InterPro" id="IPR039355">
    <property type="entry name" value="Transcription_factor_GATA"/>
</dbReference>
<evidence type="ECO:0000313" key="9">
    <source>
        <dbReference type="EMBL" id="KAJ7640186.1"/>
    </source>
</evidence>
<dbReference type="GO" id="GO:0000981">
    <property type="term" value="F:DNA-binding transcription factor activity, RNA polymerase II-specific"/>
    <property type="evidence" value="ECO:0007669"/>
    <property type="project" value="TreeGrafter"/>
</dbReference>
<dbReference type="GO" id="GO:0045944">
    <property type="term" value="P:positive regulation of transcription by RNA polymerase II"/>
    <property type="evidence" value="ECO:0007669"/>
    <property type="project" value="TreeGrafter"/>
</dbReference>
<evidence type="ECO:0000256" key="5">
    <source>
        <dbReference type="ARBA" id="ARBA00023242"/>
    </source>
</evidence>
<dbReference type="InterPro" id="IPR013088">
    <property type="entry name" value="Znf_NHR/GATA"/>
</dbReference>
<keyword evidence="3 6" id="KW-0863">Zinc-finger</keyword>